<accession>A0A6B0YXY6</accession>
<comment type="caution">
    <text evidence="1">The sequence shown here is derived from an EMBL/GenBank/DDBJ whole genome shotgun (WGS) entry which is preliminary data.</text>
</comment>
<sequence>MISQIRTGFNESAVSRDYSLLLFFPSIPDRRSAVGIHVLDFAKAGVGINCAGQPVKQAREDKRSEADGGGQDCYFAGLDHPIAAVLGRGGVWAVQVNCGLAAVLSLVEIYEKSSLFRMLSYVHVGLRGRAGMRGLSQFCAAFAGDSGSLF</sequence>
<dbReference type="EMBL" id="VXRG01000142">
    <property type="protein sequence ID" value="MXY95301.1"/>
    <property type="molecule type" value="Genomic_DNA"/>
</dbReference>
<proteinExistence type="predicted"/>
<name>A0A6B0YXY6_9CHLR</name>
<evidence type="ECO:0000313" key="1">
    <source>
        <dbReference type="EMBL" id="MXY95301.1"/>
    </source>
</evidence>
<gene>
    <name evidence="1" type="ORF">F4Y42_17805</name>
</gene>
<organism evidence="1">
    <name type="scientific">Caldilineaceae bacterium SB0664_bin_27</name>
    <dbReference type="NCBI Taxonomy" id="2605260"/>
    <lineage>
        <taxon>Bacteria</taxon>
        <taxon>Bacillati</taxon>
        <taxon>Chloroflexota</taxon>
        <taxon>Caldilineae</taxon>
        <taxon>Caldilineales</taxon>
        <taxon>Caldilineaceae</taxon>
    </lineage>
</organism>
<reference evidence="1" key="1">
    <citation type="submission" date="2019-09" db="EMBL/GenBank/DDBJ databases">
        <title>Characterisation of the sponge microbiome using genome-centric metagenomics.</title>
        <authorList>
            <person name="Engelberts J.P."/>
            <person name="Robbins S.J."/>
            <person name="De Goeij J.M."/>
            <person name="Aranda M."/>
            <person name="Bell S.C."/>
            <person name="Webster N.S."/>
        </authorList>
    </citation>
    <scope>NUCLEOTIDE SEQUENCE</scope>
    <source>
        <strain evidence="1">SB0664_bin_27</strain>
    </source>
</reference>
<protein>
    <submittedName>
        <fullName evidence="1">Uncharacterized protein</fullName>
    </submittedName>
</protein>
<dbReference type="AlphaFoldDB" id="A0A6B0YXY6"/>